<proteinExistence type="predicted"/>
<accession>A0A7R9E5Z0</accession>
<organism evidence="1">
    <name type="scientific">Timema monikensis</name>
    <dbReference type="NCBI Taxonomy" id="170555"/>
    <lineage>
        <taxon>Eukaryota</taxon>
        <taxon>Metazoa</taxon>
        <taxon>Ecdysozoa</taxon>
        <taxon>Arthropoda</taxon>
        <taxon>Hexapoda</taxon>
        <taxon>Insecta</taxon>
        <taxon>Pterygota</taxon>
        <taxon>Neoptera</taxon>
        <taxon>Polyneoptera</taxon>
        <taxon>Phasmatodea</taxon>
        <taxon>Timematodea</taxon>
        <taxon>Timematoidea</taxon>
        <taxon>Timematidae</taxon>
        <taxon>Timema</taxon>
    </lineage>
</organism>
<reference evidence="1" key="1">
    <citation type="submission" date="2020-11" db="EMBL/GenBank/DDBJ databases">
        <authorList>
            <person name="Tran Van P."/>
        </authorList>
    </citation>
    <scope>NUCLEOTIDE SEQUENCE</scope>
</reference>
<evidence type="ECO:0000313" key="1">
    <source>
        <dbReference type="EMBL" id="CAD7428085.1"/>
    </source>
</evidence>
<gene>
    <name evidence="1" type="ORF">TMSB3V08_LOCUS4900</name>
</gene>
<name>A0A7R9E5Z0_9NEOP</name>
<sequence>MWRPTACLSTNDADVKTVSYKNGEIKPPPNSNTLLIITPISDLDKCGNFLDNKSIFVLARGSNKEIPKINHGLVLVMEQQFDGEKLLLLRKAIPAPTSTLVPWAQVKPQLVLGEPNDLAPVTS</sequence>
<protein>
    <submittedName>
        <fullName evidence="1">Uncharacterized protein</fullName>
    </submittedName>
</protein>
<dbReference type="AlphaFoldDB" id="A0A7R9E5Z0"/>
<dbReference type="EMBL" id="OB793627">
    <property type="protein sequence ID" value="CAD7428085.1"/>
    <property type="molecule type" value="Genomic_DNA"/>
</dbReference>